<sequence>MRLALVTETYPPEVNGVAMTLQQLAEGMVSRGHEVEVIRPRQGRDDVSRVEGGIEHVTVRGIPLPRYNGLRMGLPSAGVMIRRWRVNPPTVAHVATEGLLGFSALWATHRVNLPVTSAFHTNFHEYFDHYGLSVFRRASVWYLKKFHNACCSTMVPSVPLRDQLASYGFERLSLLGRGVDTDLFHPDRRSNALRSSWGAGPDDLVMVYVGRVAEEKNLPLVIEAYDRVRSEVGDCKLVVVGDGPLLDSLRSDHPEVVFAGTQRGDDLGAHYASGDVFVFGSTTETYGNVIPEAMASGLAVVSFDYAAGQALIREGENGRLAAFDDRDDFIRVLVELCGDRDAVARCRGAARETTLALSWANVHERFEELLMEASEMSWDSGTITRKPTDSRVCGRPSDS</sequence>
<dbReference type="CDD" id="cd03814">
    <property type="entry name" value="GT4-like"/>
    <property type="match status" value="1"/>
</dbReference>
<gene>
    <name evidence="3" type="primary">mgtA</name>
    <name evidence="3" type="ORF">Pan265_11420</name>
</gene>
<dbReference type="Pfam" id="PF13439">
    <property type="entry name" value="Glyco_transf_4"/>
    <property type="match status" value="1"/>
</dbReference>
<dbReference type="PANTHER" id="PTHR45947">
    <property type="entry name" value="SULFOQUINOVOSYL TRANSFERASE SQD2"/>
    <property type="match status" value="1"/>
</dbReference>
<dbReference type="KEGG" id="mcad:Pan265_11420"/>
<evidence type="ECO:0000313" key="3">
    <source>
        <dbReference type="EMBL" id="QDU71293.1"/>
    </source>
</evidence>
<dbReference type="Proteomes" id="UP000320386">
    <property type="component" value="Chromosome"/>
</dbReference>
<accession>A0A518BWD5</accession>
<dbReference type="Gene3D" id="3.40.50.2000">
    <property type="entry name" value="Glycogen Phosphorylase B"/>
    <property type="match status" value="2"/>
</dbReference>
<dbReference type="EC" id="2.4.1.-" evidence="3"/>
<dbReference type="InterPro" id="IPR028098">
    <property type="entry name" value="Glyco_trans_4-like_N"/>
</dbReference>
<dbReference type="EMBL" id="CP036280">
    <property type="protein sequence ID" value="QDU71293.1"/>
    <property type="molecule type" value="Genomic_DNA"/>
</dbReference>
<evidence type="ECO:0000259" key="2">
    <source>
        <dbReference type="Pfam" id="PF13439"/>
    </source>
</evidence>
<dbReference type="InterPro" id="IPR050194">
    <property type="entry name" value="Glycosyltransferase_grp1"/>
</dbReference>
<keyword evidence="4" id="KW-1185">Reference proteome</keyword>
<feature type="domain" description="Glycosyltransferase subfamily 4-like N-terminal" evidence="2">
    <location>
        <begin position="14"/>
        <end position="182"/>
    </location>
</feature>
<keyword evidence="3" id="KW-0808">Transferase</keyword>
<proteinExistence type="predicted"/>
<dbReference type="RefSeq" id="WP_145445447.1">
    <property type="nucleotide sequence ID" value="NZ_CP036280.1"/>
</dbReference>
<evidence type="ECO:0000256" key="1">
    <source>
        <dbReference type="SAM" id="MobiDB-lite"/>
    </source>
</evidence>
<protein>
    <submittedName>
        <fullName evidence="3">GDP-mannose-dependent alpha-mannosyltransferase</fullName>
        <ecNumber evidence="3">2.4.1.-</ecNumber>
    </submittedName>
</protein>
<organism evidence="3 4">
    <name type="scientific">Mucisphaera calidilacus</name>
    <dbReference type="NCBI Taxonomy" id="2527982"/>
    <lineage>
        <taxon>Bacteria</taxon>
        <taxon>Pseudomonadati</taxon>
        <taxon>Planctomycetota</taxon>
        <taxon>Phycisphaerae</taxon>
        <taxon>Phycisphaerales</taxon>
        <taxon>Phycisphaeraceae</taxon>
        <taxon>Mucisphaera</taxon>
    </lineage>
</organism>
<dbReference type="GO" id="GO:0016757">
    <property type="term" value="F:glycosyltransferase activity"/>
    <property type="evidence" value="ECO:0007669"/>
    <property type="project" value="UniProtKB-KW"/>
</dbReference>
<keyword evidence="3" id="KW-0328">Glycosyltransferase</keyword>
<dbReference type="SUPFAM" id="SSF53756">
    <property type="entry name" value="UDP-Glycosyltransferase/glycogen phosphorylase"/>
    <property type="match status" value="1"/>
</dbReference>
<name>A0A518BWD5_9BACT</name>
<dbReference type="PANTHER" id="PTHR45947:SF3">
    <property type="entry name" value="SULFOQUINOVOSYL TRANSFERASE SQD2"/>
    <property type="match status" value="1"/>
</dbReference>
<evidence type="ECO:0000313" key="4">
    <source>
        <dbReference type="Proteomes" id="UP000320386"/>
    </source>
</evidence>
<reference evidence="3 4" key="1">
    <citation type="submission" date="2019-02" db="EMBL/GenBank/DDBJ databases">
        <title>Deep-cultivation of Planctomycetes and their phenomic and genomic characterization uncovers novel biology.</title>
        <authorList>
            <person name="Wiegand S."/>
            <person name="Jogler M."/>
            <person name="Boedeker C."/>
            <person name="Pinto D."/>
            <person name="Vollmers J."/>
            <person name="Rivas-Marin E."/>
            <person name="Kohn T."/>
            <person name="Peeters S.H."/>
            <person name="Heuer A."/>
            <person name="Rast P."/>
            <person name="Oberbeckmann S."/>
            <person name="Bunk B."/>
            <person name="Jeske O."/>
            <person name="Meyerdierks A."/>
            <person name="Storesund J.E."/>
            <person name="Kallscheuer N."/>
            <person name="Luecker S."/>
            <person name="Lage O.M."/>
            <person name="Pohl T."/>
            <person name="Merkel B.J."/>
            <person name="Hornburger P."/>
            <person name="Mueller R.-W."/>
            <person name="Bruemmer F."/>
            <person name="Labrenz M."/>
            <person name="Spormann A.M."/>
            <person name="Op den Camp H."/>
            <person name="Overmann J."/>
            <person name="Amann R."/>
            <person name="Jetten M.S.M."/>
            <person name="Mascher T."/>
            <person name="Medema M.H."/>
            <person name="Devos D.P."/>
            <person name="Kaster A.-K."/>
            <person name="Ovreas L."/>
            <person name="Rohde M."/>
            <person name="Galperin M.Y."/>
            <person name="Jogler C."/>
        </authorList>
    </citation>
    <scope>NUCLEOTIDE SEQUENCE [LARGE SCALE GENOMIC DNA]</scope>
    <source>
        <strain evidence="3 4">Pan265</strain>
    </source>
</reference>
<dbReference type="AlphaFoldDB" id="A0A518BWD5"/>
<dbReference type="OrthoDB" id="258796at2"/>
<dbReference type="Pfam" id="PF13692">
    <property type="entry name" value="Glyco_trans_1_4"/>
    <property type="match status" value="1"/>
</dbReference>
<feature type="region of interest" description="Disordered" evidence="1">
    <location>
        <begin position="380"/>
        <end position="399"/>
    </location>
</feature>